<sequence length="95" mass="11305">MKENEVLNNETENHTIEKWNKILQDYDNYVKEYLKDYKKSLQGNSISLSKYPYMKIKSEALYKKLKKADDKKILTQSQIKKILKIQLKIVTACCE</sequence>
<reference evidence="1 2" key="1">
    <citation type="submission" date="2018-07" db="EMBL/GenBank/DDBJ databases">
        <title>Complete genome sequence of Flavobacterium psychrolimnae LMG 22018.</title>
        <authorList>
            <person name="Kim D.-U."/>
        </authorList>
    </citation>
    <scope>NUCLEOTIDE SEQUENCE [LARGE SCALE GENOMIC DNA]</scope>
    <source>
        <strain evidence="1 2">LMG 22018</strain>
    </source>
</reference>
<dbReference type="EMBL" id="QNUX01000001">
    <property type="protein sequence ID" value="RBN51788.1"/>
    <property type="molecule type" value="Genomic_DNA"/>
</dbReference>
<accession>A0A366B6G6</accession>
<dbReference type="RefSeq" id="WP_113633412.1">
    <property type="nucleotide sequence ID" value="NZ_QNUX01000001.1"/>
</dbReference>
<gene>
    <name evidence="1" type="ORF">DR980_01070</name>
</gene>
<organism evidence="1 2">
    <name type="scientific">Flavobacterium psychrolimnae</name>
    <dbReference type="NCBI Taxonomy" id="249351"/>
    <lineage>
        <taxon>Bacteria</taxon>
        <taxon>Pseudomonadati</taxon>
        <taxon>Bacteroidota</taxon>
        <taxon>Flavobacteriia</taxon>
        <taxon>Flavobacteriales</taxon>
        <taxon>Flavobacteriaceae</taxon>
        <taxon>Flavobacterium</taxon>
    </lineage>
</organism>
<evidence type="ECO:0000313" key="1">
    <source>
        <dbReference type="EMBL" id="RBN51788.1"/>
    </source>
</evidence>
<proteinExistence type="predicted"/>
<name>A0A366B6G6_9FLAO</name>
<comment type="caution">
    <text evidence="1">The sequence shown here is derived from an EMBL/GenBank/DDBJ whole genome shotgun (WGS) entry which is preliminary data.</text>
</comment>
<dbReference type="OrthoDB" id="1376017at2"/>
<dbReference type="Proteomes" id="UP000253676">
    <property type="component" value="Unassembled WGS sequence"/>
</dbReference>
<dbReference type="AlphaFoldDB" id="A0A366B6G6"/>
<evidence type="ECO:0000313" key="2">
    <source>
        <dbReference type="Proteomes" id="UP000253676"/>
    </source>
</evidence>
<keyword evidence="2" id="KW-1185">Reference proteome</keyword>
<protein>
    <submittedName>
        <fullName evidence="1">Uncharacterized protein</fullName>
    </submittedName>
</protein>